<name>A0A1A9VHP1_GLOAU</name>
<proteinExistence type="predicted"/>
<evidence type="ECO:0000313" key="2">
    <source>
        <dbReference type="Proteomes" id="UP000078200"/>
    </source>
</evidence>
<keyword evidence="2" id="KW-1185">Reference proteome</keyword>
<accession>A0A1A9VHP1</accession>
<dbReference type="AlphaFoldDB" id="A0A1A9VHP1"/>
<sequence>MNGSTLDDPHFCMRPRAYESFICLCKSIHPDYSASQILNYNRDLSGLDYDRLDRQKFLSSRSFICAYSAYFSRHLVSSLAALLKITLTQIFRYWPCVTPVHIINLCPFVDTLSEGKSGAKNCFKQDEIPSYLFLNVKA</sequence>
<dbReference type="EnsemblMetazoa" id="GAUT037769-RA">
    <property type="protein sequence ID" value="GAUT037769-PA"/>
    <property type="gene ID" value="GAUT037769"/>
</dbReference>
<protein>
    <submittedName>
        <fullName evidence="1">Uncharacterized protein</fullName>
    </submittedName>
</protein>
<reference evidence="1" key="1">
    <citation type="submission" date="2020-05" db="UniProtKB">
        <authorList>
            <consortium name="EnsemblMetazoa"/>
        </authorList>
    </citation>
    <scope>IDENTIFICATION</scope>
    <source>
        <strain evidence="1">TTRI</strain>
    </source>
</reference>
<dbReference type="Proteomes" id="UP000078200">
    <property type="component" value="Unassembled WGS sequence"/>
</dbReference>
<organism evidence="1 2">
    <name type="scientific">Glossina austeni</name>
    <name type="common">Savannah tsetse fly</name>
    <dbReference type="NCBI Taxonomy" id="7395"/>
    <lineage>
        <taxon>Eukaryota</taxon>
        <taxon>Metazoa</taxon>
        <taxon>Ecdysozoa</taxon>
        <taxon>Arthropoda</taxon>
        <taxon>Hexapoda</taxon>
        <taxon>Insecta</taxon>
        <taxon>Pterygota</taxon>
        <taxon>Neoptera</taxon>
        <taxon>Endopterygota</taxon>
        <taxon>Diptera</taxon>
        <taxon>Brachycera</taxon>
        <taxon>Muscomorpha</taxon>
        <taxon>Hippoboscoidea</taxon>
        <taxon>Glossinidae</taxon>
        <taxon>Glossina</taxon>
    </lineage>
</organism>
<evidence type="ECO:0000313" key="1">
    <source>
        <dbReference type="EnsemblMetazoa" id="GAUT037769-PA"/>
    </source>
</evidence>
<dbReference type="VEuPathDB" id="VectorBase:GAUT037769"/>